<feature type="transmembrane region" description="Helical" evidence="1">
    <location>
        <begin position="13"/>
        <end position="31"/>
    </location>
</feature>
<organism evidence="2 3">
    <name type="scientific">Sinorhizobium meliloti (strain SM11)</name>
    <dbReference type="NCBI Taxonomy" id="707241"/>
    <lineage>
        <taxon>Bacteria</taxon>
        <taxon>Pseudomonadati</taxon>
        <taxon>Pseudomonadota</taxon>
        <taxon>Alphaproteobacteria</taxon>
        <taxon>Hyphomicrobiales</taxon>
        <taxon>Rhizobiaceae</taxon>
        <taxon>Sinorhizobium/Ensifer group</taxon>
        <taxon>Sinorhizobium</taxon>
    </lineage>
</organism>
<protein>
    <submittedName>
        <fullName evidence="2">Uncharacterized protein</fullName>
    </submittedName>
</protein>
<proteinExistence type="predicted"/>
<gene>
    <name evidence="2" type="ordered locus">SM11_chr0919</name>
</gene>
<name>F7X232_SINMM</name>
<keyword evidence="1" id="KW-1133">Transmembrane helix</keyword>
<dbReference type="Proteomes" id="UP000009045">
    <property type="component" value="Chromosome"/>
</dbReference>
<evidence type="ECO:0000313" key="3">
    <source>
        <dbReference type="Proteomes" id="UP000009045"/>
    </source>
</evidence>
<dbReference type="AlphaFoldDB" id="F7X232"/>
<evidence type="ECO:0000256" key="1">
    <source>
        <dbReference type="SAM" id="Phobius"/>
    </source>
</evidence>
<reference evidence="2 3" key="1">
    <citation type="journal article" date="2011" name="J. Biotechnol.">
        <title>The complete genome sequence of the dominant Sinorhizobium meliloti field isolate SM11 extends the S. meliloti pan-genome.</title>
        <authorList>
            <person name="Schneiker-Bekel S."/>
            <person name="Wibberg D."/>
            <person name="Bekel T."/>
            <person name="Blom J."/>
            <person name="Linke B."/>
            <person name="Neuweger H."/>
            <person name="Stiens M."/>
            <person name="Vorholter F.J."/>
            <person name="Weidner S."/>
            <person name="Goesmann A."/>
            <person name="Puhler A."/>
            <person name="Schluter A."/>
        </authorList>
    </citation>
    <scope>NUCLEOTIDE SEQUENCE [LARGE SCALE GENOMIC DNA]</scope>
    <source>
        <strain evidence="2 3">SM11</strain>
    </source>
</reference>
<keyword evidence="1" id="KW-0812">Transmembrane</keyword>
<dbReference type="HOGENOM" id="CLU_3391369_0_0_5"/>
<accession>F7X232</accession>
<keyword evidence="1" id="KW-0472">Membrane</keyword>
<dbReference type="EMBL" id="CP001830">
    <property type="protein sequence ID" value="AEH78196.1"/>
    <property type="molecule type" value="Genomic_DNA"/>
</dbReference>
<dbReference type="KEGG" id="smx:SM11_chr0919"/>
<evidence type="ECO:0000313" key="2">
    <source>
        <dbReference type="EMBL" id="AEH78196.1"/>
    </source>
</evidence>
<sequence>MCVARGGEMSIEAWLNATVLTLVVAAALWCLL</sequence>